<reference evidence="2" key="2">
    <citation type="submission" date="2020-04" db="EMBL/GenBank/DDBJ databases">
        <authorList>
            <consortium name="NCBI Genome Project"/>
        </authorList>
    </citation>
    <scope>NUCLEOTIDE SEQUENCE</scope>
    <source>
        <strain evidence="2">CBS 342.82</strain>
    </source>
</reference>
<dbReference type="AlphaFoldDB" id="A0A6J3M5S9"/>
<keyword evidence="1" id="KW-1185">Reference proteome</keyword>
<dbReference type="RefSeq" id="XP_033460436.1">
    <property type="nucleotide sequence ID" value="XM_033604634.1"/>
</dbReference>
<protein>
    <submittedName>
        <fullName evidence="2">Uncharacterized protein</fullName>
    </submittedName>
</protein>
<sequence length="324" mass="34760">MLKLSVISCPNDARTNSIAQGACGSRFPSGVLNNERLLLFKLFPLIFRLLKRTTISSSRNSPSQDLKSTAFRDSDHFASVNTAPRRSQKTCRPKHEVPGLIIPSCGLSHQKLYALAQGNSDVNSFGNYVGNNLTIAFFGANGNCANGGGQPASSISFTTPSYNVDNVCFNIDELFTQGNDTGRKSGSPSNDLPPPFSGVNYTLAGRELYQSNLNYTGVWIKSTNITGVGEGMNGGREVRVFEGRNCLDAKPYFSLSCQTAEGGRCQSSPGGFRSFSLDDAYPYIQGSKGKCESFAPYNLSAASTLSGRSSLLIAGLTIAMALWM</sequence>
<dbReference type="GeneID" id="54362434"/>
<reference evidence="2" key="1">
    <citation type="submission" date="2020-01" db="EMBL/GenBank/DDBJ databases">
        <authorList>
            <consortium name="DOE Joint Genome Institute"/>
            <person name="Haridas S."/>
            <person name="Albert R."/>
            <person name="Binder M."/>
            <person name="Bloem J."/>
            <person name="Labutti K."/>
            <person name="Salamov A."/>
            <person name="Andreopoulos B."/>
            <person name="Baker S.E."/>
            <person name="Barry K."/>
            <person name="Bills G."/>
            <person name="Bluhm B.H."/>
            <person name="Cannon C."/>
            <person name="Castanera R."/>
            <person name="Culley D.E."/>
            <person name="Daum C."/>
            <person name="Ezra D."/>
            <person name="Gonzalez J.B."/>
            <person name="Henrissat B."/>
            <person name="Kuo A."/>
            <person name="Liang C."/>
            <person name="Lipzen A."/>
            <person name="Lutzoni F."/>
            <person name="Magnuson J."/>
            <person name="Mondo S."/>
            <person name="Nolan M."/>
            <person name="Ohm R."/>
            <person name="Pangilinan J."/>
            <person name="Park H.-J."/>
            <person name="Ramirez L."/>
            <person name="Alfaro M."/>
            <person name="Sun H."/>
            <person name="Tritt A."/>
            <person name="Yoshinaga Y."/>
            <person name="Zwiers L.-H."/>
            <person name="Turgeon B.G."/>
            <person name="Goodwin S.B."/>
            <person name="Spatafora J.W."/>
            <person name="Crous P.W."/>
            <person name="Grigoriev I.V."/>
        </authorList>
    </citation>
    <scope>NUCLEOTIDE SEQUENCE</scope>
    <source>
        <strain evidence="2">CBS 342.82</strain>
    </source>
</reference>
<evidence type="ECO:0000313" key="2">
    <source>
        <dbReference type="RefSeq" id="XP_033460436.1"/>
    </source>
</evidence>
<evidence type="ECO:0000313" key="1">
    <source>
        <dbReference type="Proteomes" id="UP000504637"/>
    </source>
</evidence>
<reference evidence="2" key="3">
    <citation type="submission" date="2025-08" db="UniProtKB">
        <authorList>
            <consortium name="RefSeq"/>
        </authorList>
    </citation>
    <scope>IDENTIFICATION</scope>
    <source>
        <strain evidence="2">CBS 342.82</strain>
    </source>
</reference>
<proteinExistence type="predicted"/>
<name>A0A6J3M5S9_9PEZI</name>
<organism evidence="2">
    <name type="scientific">Dissoconium aciculare CBS 342.82</name>
    <dbReference type="NCBI Taxonomy" id="1314786"/>
    <lineage>
        <taxon>Eukaryota</taxon>
        <taxon>Fungi</taxon>
        <taxon>Dikarya</taxon>
        <taxon>Ascomycota</taxon>
        <taxon>Pezizomycotina</taxon>
        <taxon>Dothideomycetes</taxon>
        <taxon>Dothideomycetidae</taxon>
        <taxon>Mycosphaerellales</taxon>
        <taxon>Dissoconiaceae</taxon>
        <taxon>Dissoconium</taxon>
    </lineage>
</organism>
<accession>A0A6J3M5S9</accession>
<dbReference type="Proteomes" id="UP000504637">
    <property type="component" value="Unplaced"/>
</dbReference>
<dbReference type="OrthoDB" id="3878372at2759"/>
<gene>
    <name evidence="2" type="ORF">K489DRAFT_379396</name>
</gene>